<evidence type="ECO:0008006" key="4">
    <source>
        <dbReference type="Google" id="ProtNLM"/>
    </source>
</evidence>
<feature type="chain" id="PRO_5042587779" description="Secreted protein" evidence="1">
    <location>
        <begin position="25"/>
        <end position="114"/>
    </location>
</feature>
<evidence type="ECO:0000313" key="3">
    <source>
        <dbReference type="Proteomes" id="UP001239445"/>
    </source>
</evidence>
<dbReference type="AlphaFoldDB" id="A0AAJ0BLC4"/>
<comment type="caution">
    <text evidence="2">The sequence shown here is derived from an EMBL/GenBank/DDBJ whole genome shotgun (WGS) entry which is preliminary data.</text>
</comment>
<proteinExistence type="predicted"/>
<evidence type="ECO:0000313" key="2">
    <source>
        <dbReference type="EMBL" id="KAK1760418.1"/>
    </source>
</evidence>
<feature type="signal peptide" evidence="1">
    <location>
        <begin position="1"/>
        <end position="24"/>
    </location>
</feature>
<dbReference type="EMBL" id="MU839827">
    <property type="protein sequence ID" value="KAK1760418.1"/>
    <property type="molecule type" value="Genomic_DNA"/>
</dbReference>
<protein>
    <recommendedName>
        <fullName evidence="4">Secreted protein</fullName>
    </recommendedName>
</protein>
<evidence type="ECO:0000256" key="1">
    <source>
        <dbReference type="SAM" id="SignalP"/>
    </source>
</evidence>
<name>A0AAJ0BLC4_9PEZI</name>
<keyword evidence="1" id="KW-0732">Signal</keyword>
<keyword evidence="3" id="KW-1185">Reference proteome</keyword>
<accession>A0AAJ0BLC4</accession>
<sequence length="114" mass="12876">MPCSLLRGCGTTLLLLCLVFRTSPYRLWPADEAYVMRSRSSKTLNPSRFLVCVRLRQIRILRGTEYSGRKPSPSKCELMSILIALREFIGTMASYSSTLPSKTMELALRTIIQG</sequence>
<reference evidence="2" key="1">
    <citation type="submission" date="2023-06" db="EMBL/GenBank/DDBJ databases">
        <title>Genome-scale phylogeny and comparative genomics of the fungal order Sordariales.</title>
        <authorList>
            <consortium name="Lawrence Berkeley National Laboratory"/>
            <person name="Hensen N."/>
            <person name="Bonometti L."/>
            <person name="Westerberg I."/>
            <person name="Brannstrom I.O."/>
            <person name="Guillou S."/>
            <person name="Cros-Aarteil S."/>
            <person name="Calhoun S."/>
            <person name="Haridas S."/>
            <person name="Kuo A."/>
            <person name="Mondo S."/>
            <person name="Pangilinan J."/>
            <person name="Riley R."/>
            <person name="Labutti K."/>
            <person name="Andreopoulos B."/>
            <person name="Lipzen A."/>
            <person name="Chen C."/>
            <person name="Yanf M."/>
            <person name="Daum C."/>
            <person name="Ng V."/>
            <person name="Clum A."/>
            <person name="Steindorff A."/>
            <person name="Ohm R."/>
            <person name="Martin F."/>
            <person name="Silar P."/>
            <person name="Natvig D."/>
            <person name="Lalanne C."/>
            <person name="Gautier V."/>
            <person name="Ament-Velasquez S.L."/>
            <person name="Kruys A."/>
            <person name="Hutchinson M.I."/>
            <person name="Powell A.J."/>
            <person name="Barry K."/>
            <person name="Miller A.N."/>
            <person name="Grigoriev I.V."/>
            <person name="Debuchy R."/>
            <person name="Gladieux P."/>
            <person name="Thoren M.H."/>
            <person name="Johannesson H."/>
        </authorList>
    </citation>
    <scope>NUCLEOTIDE SEQUENCE</scope>
    <source>
        <strain evidence="2">PSN4</strain>
    </source>
</reference>
<gene>
    <name evidence="2" type="ORF">QBC47DRAFT_367057</name>
</gene>
<organism evidence="2 3">
    <name type="scientific">Echria macrotheca</name>
    <dbReference type="NCBI Taxonomy" id="438768"/>
    <lineage>
        <taxon>Eukaryota</taxon>
        <taxon>Fungi</taxon>
        <taxon>Dikarya</taxon>
        <taxon>Ascomycota</taxon>
        <taxon>Pezizomycotina</taxon>
        <taxon>Sordariomycetes</taxon>
        <taxon>Sordariomycetidae</taxon>
        <taxon>Sordariales</taxon>
        <taxon>Schizotheciaceae</taxon>
        <taxon>Echria</taxon>
    </lineage>
</organism>
<dbReference type="Proteomes" id="UP001239445">
    <property type="component" value="Unassembled WGS sequence"/>
</dbReference>